<dbReference type="PROSITE" id="PS50005">
    <property type="entry name" value="TPR"/>
    <property type="match status" value="1"/>
</dbReference>
<proteinExistence type="predicted"/>
<reference evidence="1" key="1">
    <citation type="journal article" date="2014" name="Front. Microbiol.">
        <title>High frequency of phylogenetically diverse reductive dehalogenase-homologous genes in deep subseafloor sedimentary metagenomes.</title>
        <authorList>
            <person name="Kawai M."/>
            <person name="Futagami T."/>
            <person name="Toyoda A."/>
            <person name="Takaki Y."/>
            <person name="Nishi S."/>
            <person name="Hori S."/>
            <person name="Arai W."/>
            <person name="Tsubouchi T."/>
            <person name="Morono Y."/>
            <person name="Uchiyama I."/>
            <person name="Ito T."/>
            <person name="Fujiyama A."/>
            <person name="Inagaki F."/>
            <person name="Takami H."/>
        </authorList>
    </citation>
    <scope>NUCLEOTIDE SEQUENCE</scope>
    <source>
        <strain evidence="1">Expedition CK06-06</strain>
    </source>
</reference>
<dbReference type="EMBL" id="BARV01027508">
    <property type="protein sequence ID" value="GAI38088.1"/>
    <property type="molecule type" value="Genomic_DNA"/>
</dbReference>
<evidence type="ECO:0000313" key="1">
    <source>
        <dbReference type="EMBL" id="GAI38088.1"/>
    </source>
</evidence>
<accession>X1N3E5</accession>
<gene>
    <name evidence="1" type="ORF">S06H3_44258</name>
</gene>
<comment type="caution">
    <text evidence="1">The sequence shown here is derived from an EMBL/GenBank/DDBJ whole genome shotgun (WGS) entry which is preliminary data.</text>
</comment>
<name>X1N3E5_9ZZZZ</name>
<dbReference type="InterPro" id="IPR019734">
    <property type="entry name" value="TPR_rpt"/>
</dbReference>
<dbReference type="AlphaFoldDB" id="X1N3E5"/>
<protein>
    <submittedName>
        <fullName evidence="1">Uncharacterized protein</fullName>
    </submittedName>
</protein>
<organism evidence="1">
    <name type="scientific">marine sediment metagenome</name>
    <dbReference type="NCBI Taxonomy" id="412755"/>
    <lineage>
        <taxon>unclassified sequences</taxon>
        <taxon>metagenomes</taxon>
        <taxon>ecological metagenomes</taxon>
    </lineage>
</organism>
<sequence>MAAEANTYFDQGKRFQDQENYKRAARTYEKAVKAEKELQILRDLGSDEADELAEFIEKKRAGN</sequence>